<evidence type="ECO:0000256" key="4">
    <source>
        <dbReference type="ARBA" id="ARBA00022825"/>
    </source>
</evidence>
<feature type="active site" description="Charge relay system" evidence="7 8">
    <location>
        <position position="165"/>
    </location>
</feature>
<dbReference type="STRING" id="695850.A0A067BQI7"/>
<feature type="active site" description="Charge relay system" evidence="7 8">
    <location>
        <position position="383"/>
    </location>
</feature>
<dbReference type="Proteomes" id="UP000030745">
    <property type="component" value="Unassembled WGS sequence"/>
</dbReference>
<dbReference type="InterPro" id="IPR036852">
    <property type="entry name" value="Peptidase_S8/S53_dom_sf"/>
</dbReference>
<evidence type="ECO:0000256" key="9">
    <source>
        <dbReference type="SAM" id="SignalP"/>
    </source>
</evidence>
<dbReference type="PRINTS" id="PR00723">
    <property type="entry name" value="SUBTILISIN"/>
</dbReference>
<dbReference type="AlphaFoldDB" id="A0A067BQI7"/>
<dbReference type="InterPro" id="IPR050131">
    <property type="entry name" value="Peptidase_S8_subtilisin-like"/>
</dbReference>
<comment type="similarity">
    <text evidence="1 8">Belongs to the peptidase S8 family.</text>
</comment>
<dbReference type="GeneID" id="24136772"/>
<dbReference type="InterPro" id="IPR023828">
    <property type="entry name" value="Peptidase_S8_Ser-AS"/>
</dbReference>
<keyword evidence="9" id="KW-0732">Signal</keyword>
<dbReference type="PROSITE" id="PS00138">
    <property type="entry name" value="SUBTILASE_SER"/>
    <property type="match status" value="1"/>
</dbReference>
<accession>A0A067BQI7</accession>
<feature type="active site" description="Charge relay system" evidence="7 8">
    <location>
        <position position="201"/>
    </location>
</feature>
<dbReference type="SUPFAM" id="SSF52743">
    <property type="entry name" value="Subtilisin-like"/>
    <property type="match status" value="1"/>
</dbReference>
<evidence type="ECO:0000313" key="12">
    <source>
        <dbReference type="Proteomes" id="UP000030745"/>
    </source>
</evidence>
<evidence type="ECO:0000259" key="10">
    <source>
        <dbReference type="Pfam" id="PF00082"/>
    </source>
</evidence>
<dbReference type="GO" id="GO:0004252">
    <property type="term" value="F:serine-type endopeptidase activity"/>
    <property type="evidence" value="ECO:0007669"/>
    <property type="project" value="UniProtKB-UniRule"/>
</dbReference>
<organism evidence="11 12">
    <name type="scientific">Saprolegnia parasitica (strain CBS 223.65)</name>
    <dbReference type="NCBI Taxonomy" id="695850"/>
    <lineage>
        <taxon>Eukaryota</taxon>
        <taxon>Sar</taxon>
        <taxon>Stramenopiles</taxon>
        <taxon>Oomycota</taxon>
        <taxon>Saprolegniomycetes</taxon>
        <taxon>Saprolegniales</taxon>
        <taxon>Saprolegniaceae</taxon>
        <taxon>Saprolegnia</taxon>
    </lineage>
</organism>
<dbReference type="OrthoDB" id="63598at2759"/>
<dbReference type="PANTHER" id="PTHR43806:SF67">
    <property type="entry name" value="EGF-LIKE DOMAIN-CONTAINING PROTEIN"/>
    <property type="match status" value="1"/>
</dbReference>
<dbReference type="EC" id="3.4.21.62" evidence="6"/>
<keyword evidence="2 8" id="KW-0645">Protease</keyword>
<dbReference type="EMBL" id="KK583374">
    <property type="protein sequence ID" value="KDO19045.1"/>
    <property type="molecule type" value="Genomic_DNA"/>
</dbReference>
<dbReference type="RefSeq" id="XP_012210233.1">
    <property type="nucleotide sequence ID" value="XM_012354843.1"/>
</dbReference>
<keyword evidence="12" id="KW-1185">Reference proteome</keyword>
<dbReference type="GO" id="GO:0006508">
    <property type="term" value="P:proteolysis"/>
    <property type="evidence" value="ECO:0007669"/>
    <property type="project" value="UniProtKB-KW"/>
</dbReference>
<protein>
    <recommendedName>
        <fullName evidence="6">subtilisin</fullName>
        <ecNumber evidence="6">3.4.21.62</ecNumber>
    </recommendedName>
</protein>
<comment type="catalytic activity">
    <reaction evidence="5">
        <text>Hydrolysis of proteins with broad specificity for peptide bonds, and a preference for a large uncharged residue in P1. Hydrolyzes peptide amides.</text>
        <dbReference type="EC" id="3.4.21.62"/>
    </reaction>
</comment>
<name>A0A067BQI7_SAPPC</name>
<dbReference type="PANTHER" id="PTHR43806">
    <property type="entry name" value="PEPTIDASE S8"/>
    <property type="match status" value="1"/>
</dbReference>
<feature type="domain" description="Peptidase S8/S53" evidence="10">
    <location>
        <begin position="156"/>
        <end position="423"/>
    </location>
</feature>
<reference evidence="11 12" key="1">
    <citation type="journal article" date="2013" name="PLoS Genet.">
        <title>Distinctive expansion of potential virulence genes in the genome of the oomycete fish pathogen Saprolegnia parasitica.</title>
        <authorList>
            <person name="Jiang R.H."/>
            <person name="de Bruijn I."/>
            <person name="Haas B.J."/>
            <person name="Belmonte R."/>
            <person name="Lobach L."/>
            <person name="Christie J."/>
            <person name="van den Ackerveken G."/>
            <person name="Bottin A."/>
            <person name="Bulone V."/>
            <person name="Diaz-Moreno S.M."/>
            <person name="Dumas B."/>
            <person name="Fan L."/>
            <person name="Gaulin E."/>
            <person name="Govers F."/>
            <person name="Grenville-Briggs L.J."/>
            <person name="Horner N.R."/>
            <person name="Levin J.Z."/>
            <person name="Mammella M."/>
            <person name="Meijer H.J."/>
            <person name="Morris P."/>
            <person name="Nusbaum C."/>
            <person name="Oome S."/>
            <person name="Phillips A.J."/>
            <person name="van Rooyen D."/>
            <person name="Rzeszutek E."/>
            <person name="Saraiva M."/>
            <person name="Secombes C.J."/>
            <person name="Seidl M.F."/>
            <person name="Snel B."/>
            <person name="Stassen J.H."/>
            <person name="Sykes S."/>
            <person name="Tripathy S."/>
            <person name="van den Berg H."/>
            <person name="Vega-Arreguin J.C."/>
            <person name="Wawra S."/>
            <person name="Young S.K."/>
            <person name="Zeng Q."/>
            <person name="Dieguez-Uribeondo J."/>
            <person name="Russ C."/>
            <person name="Tyler B.M."/>
            <person name="van West P."/>
        </authorList>
    </citation>
    <scope>NUCLEOTIDE SEQUENCE [LARGE SCALE GENOMIC DNA]</scope>
    <source>
        <strain evidence="11 12">CBS 223.65</strain>
    </source>
</reference>
<evidence type="ECO:0000256" key="8">
    <source>
        <dbReference type="PROSITE-ProRule" id="PRU01240"/>
    </source>
</evidence>
<dbReference type="InterPro" id="IPR015500">
    <property type="entry name" value="Peptidase_S8_subtilisin-rel"/>
</dbReference>
<evidence type="ECO:0000256" key="3">
    <source>
        <dbReference type="ARBA" id="ARBA00022801"/>
    </source>
</evidence>
<dbReference type="PROSITE" id="PS51892">
    <property type="entry name" value="SUBTILASE"/>
    <property type="match status" value="1"/>
</dbReference>
<feature type="chain" id="PRO_5001636997" description="subtilisin" evidence="9">
    <location>
        <begin position="17"/>
        <end position="477"/>
    </location>
</feature>
<proteinExistence type="inferred from homology"/>
<sequence length="477" mass="50378">MKAALILAAIATAAHAKVASSVLRALEVDGATDVFVRFADNPFEDELIDGASRQDVYDYLTARSEDAKKALDGVTDGFETETFWIVSGTIVKAANQDVVDKLATNGGVKAIEPVPVYKLEPVLKQTRAEAAIAANATVQWGVQTVGAPSVWSRFNGKGVVIGSVDTGARHTHQLIKDSWRADRGWFDPYQKTKLPQDLNGHGTHTIGTMVGKDGFGVAPGAQWIACRGLYQGSGTNDALLKCLQFMVCPTLADGTQPDCSKGADVINNSWGGSAYDPIFEEAIANIRKAGIIPVFANGNSGPACATVGYPGGYKNVISVGAIGSYDNEPNKLAFFSSKGPATYRDKNGVQQKLVKPAISAPGFYTLSATHTGDTATASLAGTSMAAPHVAGVVALLKSANKALTYDDVYAYLTKTADRALEPEPAKWLKRENGKVVELKGAPNCGGVSDASWPNNRYGFGRVNVAKIIKDGQLIPLP</sequence>
<dbReference type="VEuPathDB" id="FungiDB:SPRG_14999"/>
<gene>
    <name evidence="11" type="ORF">SPRG_14999</name>
</gene>
<keyword evidence="3 8" id="KW-0378">Hydrolase</keyword>
<keyword evidence="4 8" id="KW-0720">Serine protease</keyword>
<evidence type="ECO:0000256" key="1">
    <source>
        <dbReference type="ARBA" id="ARBA00011073"/>
    </source>
</evidence>
<dbReference type="InterPro" id="IPR000209">
    <property type="entry name" value="Peptidase_S8/S53_dom"/>
</dbReference>
<dbReference type="OMA" id="KGAPNCG"/>
<evidence type="ECO:0000256" key="6">
    <source>
        <dbReference type="ARBA" id="ARBA00023619"/>
    </source>
</evidence>
<evidence type="ECO:0000256" key="2">
    <source>
        <dbReference type="ARBA" id="ARBA00022670"/>
    </source>
</evidence>
<evidence type="ECO:0000256" key="7">
    <source>
        <dbReference type="PIRSR" id="PIRSR615500-1"/>
    </source>
</evidence>
<dbReference type="Gene3D" id="3.40.50.200">
    <property type="entry name" value="Peptidase S8/S53 domain"/>
    <property type="match status" value="1"/>
</dbReference>
<dbReference type="KEGG" id="spar:SPRG_14999"/>
<evidence type="ECO:0000256" key="5">
    <source>
        <dbReference type="ARBA" id="ARBA00023529"/>
    </source>
</evidence>
<feature type="signal peptide" evidence="9">
    <location>
        <begin position="1"/>
        <end position="16"/>
    </location>
</feature>
<dbReference type="Pfam" id="PF00082">
    <property type="entry name" value="Peptidase_S8"/>
    <property type="match status" value="1"/>
</dbReference>
<evidence type="ECO:0000313" key="11">
    <source>
        <dbReference type="EMBL" id="KDO19045.1"/>
    </source>
</evidence>